<sequence>MARDLKQVYKSNIVTDHTEKEQNRSDKTVDYQDHVKERTKTRVPRLRCSTSPAKCTPALAVTRVAAVLVEFPTDAICINNDESSTSSSRTDWRGTRTLFKTFTQNRRRIGAACRWR</sequence>
<accession>A0A8S9VB71</accession>
<name>A0A8S9VB71_PHYIN</name>
<organism evidence="1 2">
    <name type="scientific">Phytophthora infestans</name>
    <name type="common">Potato late blight agent</name>
    <name type="synonym">Botrytis infestans</name>
    <dbReference type="NCBI Taxonomy" id="4787"/>
    <lineage>
        <taxon>Eukaryota</taxon>
        <taxon>Sar</taxon>
        <taxon>Stramenopiles</taxon>
        <taxon>Oomycota</taxon>
        <taxon>Peronosporomycetes</taxon>
        <taxon>Peronosporales</taxon>
        <taxon>Peronosporaceae</taxon>
        <taxon>Phytophthora</taxon>
    </lineage>
</organism>
<proteinExistence type="predicted"/>
<comment type="caution">
    <text evidence="1">The sequence shown here is derived from an EMBL/GenBank/DDBJ whole genome shotgun (WGS) entry which is preliminary data.</text>
</comment>
<gene>
    <name evidence="1" type="ORF">GN958_ATG02187</name>
</gene>
<evidence type="ECO:0000313" key="1">
    <source>
        <dbReference type="EMBL" id="KAF4148632.1"/>
    </source>
</evidence>
<reference evidence="1" key="1">
    <citation type="submission" date="2020-03" db="EMBL/GenBank/DDBJ databases">
        <title>Hybrid Assembly of Korean Phytophthora infestans isolates.</title>
        <authorList>
            <person name="Prokchorchik M."/>
            <person name="Lee Y."/>
            <person name="Seo J."/>
            <person name="Cho J.-H."/>
            <person name="Park Y.-E."/>
            <person name="Jang D.-C."/>
            <person name="Im J.-S."/>
            <person name="Choi J.-G."/>
            <person name="Park H.-J."/>
            <person name="Lee G.-B."/>
            <person name="Lee Y.-G."/>
            <person name="Hong S.-Y."/>
            <person name="Cho K."/>
            <person name="Sohn K.H."/>
        </authorList>
    </citation>
    <scope>NUCLEOTIDE SEQUENCE</scope>
    <source>
        <strain evidence="1">KR_2_A2</strain>
    </source>
</reference>
<dbReference type="AlphaFoldDB" id="A0A8S9VB71"/>
<dbReference type="EMBL" id="JAACNO010000255">
    <property type="protein sequence ID" value="KAF4148632.1"/>
    <property type="molecule type" value="Genomic_DNA"/>
</dbReference>
<dbReference type="Proteomes" id="UP000704712">
    <property type="component" value="Unassembled WGS sequence"/>
</dbReference>
<evidence type="ECO:0000313" key="2">
    <source>
        <dbReference type="Proteomes" id="UP000704712"/>
    </source>
</evidence>
<protein>
    <submittedName>
        <fullName evidence="1">Uncharacterized protein</fullName>
    </submittedName>
</protein>